<dbReference type="Pfam" id="PF13187">
    <property type="entry name" value="Fer4_9"/>
    <property type="match status" value="1"/>
</dbReference>
<dbReference type="NCBIfam" id="NF038196">
    <property type="entry name" value="ferrodoxin_EFR1"/>
    <property type="match status" value="1"/>
</dbReference>
<feature type="domain" description="4Fe-4S ferredoxin-type" evidence="1">
    <location>
        <begin position="184"/>
        <end position="213"/>
    </location>
</feature>
<reference evidence="2 3" key="1">
    <citation type="submission" date="2017-10" db="EMBL/GenBank/DDBJ databases">
        <title>Effective Description of Clostridium neonatale sp. nov. linked to necrotizing enterocolitis in neonates and a clarification of species assignable to the genus Clostridium (Prazmowski 1880) emend. Lawson and Rainey 2016.</title>
        <authorList>
            <person name="Bernard K."/>
            <person name="Burdz T."/>
            <person name="Wiebe D."/>
            <person name="Balcewich B."/>
            <person name="Alfa M."/>
            <person name="Bernier A.-M."/>
        </authorList>
    </citation>
    <scope>NUCLEOTIDE SEQUENCE [LARGE SCALE GENOMIC DNA]</scope>
    <source>
        <strain evidence="2 3">LCDC99A005</strain>
    </source>
</reference>
<dbReference type="Gene3D" id="3.40.50.360">
    <property type="match status" value="1"/>
</dbReference>
<dbReference type="InterPro" id="IPR047964">
    <property type="entry name" value="EFR1-like"/>
</dbReference>
<sequence length="260" mass="29655">MIFYFSGTGNSAYVAKNAAIKLNEKCISIPMAIKNKEFIYTLEDHENIGFVYPIHGFIPPKIVTNFIKDLKFTNYDNQYVYSISTCAGDYEAAPDVLNSCLNKIKLSLDGSYNILMPGNYTVAENKLPKEEEERRVKEAGKEIQKICESIIDIKKTYKRTSYLNLKSYFKSYIIGGMFFDLSTRTIPFDVNDKCTCCQSCVKGCPVNALKLEDGKILRDNKKCILCMKCINCCPNEAINFSDKTIGKKRYKHPEYKITDI</sequence>
<dbReference type="AlphaFoldDB" id="A0A2A7MI95"/>
<evidence type="ECO:0000313" key="2">
    <source>
        <dbReference type="EMBL" id="PEG31552.1"/>
    </source>
</evidence>
<dbReference type="InterPro" id="IPR017896">
    <property type="entry name" value="4Fe4S_Fe-S-bd"/>
</dbReference>
<dbReference type="SUPFAM" id="SSF52218">
    <property type="entry name" value="Flavoproteins"/>
    <property type="match status" value="1"/>
</dbReference>
<dbReference type="EMBL" id="PDCJ01000001">
    <property type="protein sequence ID" value="PEG31552.1"/>
    <property type="molecule type" value="Genomic_DNA"/>
</dbReference>
<name>A0A2A7MI95_9CLOT</name>
<dbReference type="SUPFAM" id="SSF54862">
    <property type="entry name" value="4Fe-4S ferredoxins"/>
    <property type="match status" value="1"/>
</dbReference>
<dbReference type="Gene3D" id="3.30.70.20">
    <property type="match status" value="1"/>
</dbReference>
<dbReference type="InterPro" id="IPR029039">
    <property type="entry name" value="Flavoprotein-like_sf"/>
</dbReference>
<dbReference type="OrthoDB" id="9813995at2"/>
<keyword evidence="3" id="KW-1185">Reference proteome</keyword>
<accession>A0A2A7MI95</accession>
<dbReference type="PROSITE" id="PS51379">
    <property type="entry name" value="4FE4S_FER_2"/>
    <property type="match status" value="2"/>
</dbReference>
<dbReference type="RefSeq" id="WP_058295707.1">
    <property type="nucleotide sequence ID" value="NZ_CAKJVF010000269.1"/>
</dbReference>
<feature type="domain" description="4Fe-4S ferredoxin-type" evidence="1">
    <location>
        <begin position="214"/>
        <end position="243"/>
    </location>
</feature>
<evidence type="ECO:0000313" key="3">
    <source>
        <dbReference type="Proteomes" id="UP000220840"/>
    </source>
</evidence>
<organism evidence="2 3">
    <name type="scientific">Clostridium neonatale</name>
    <dbReference type="NCBI Taxonomy" id="137838"/>
    <lineage>
        <taxon>Bacteria</taxon>
        <taxon>Bacillati</taxon>
        <taxon>Bacillota</taxon>
        <taxon>Clostridia</taxon>
        <taxon>Eubacteriales</taxon>
        <taxon>Clostridiaceae</taxon>
        <taxon>Clostridium</taxon>
    </lineage>
</organism>
<protein>
    <recommendedName>
        <fullName evidence="1">4Fe-4S ferredoxin-type domain-containing protein</fullName>
    </recommendedName>
</protein>
<comment type="caution">
    <text evidence="2">The sequence shown here is derived from an EMBL/GenBank/DDBJ whole genome shotgun (WGS) entry which is preliminary data.</text>
</comment>
<dbReference type="STRING" id="137838.GCA_001458595_02982"/>
<proteinExistence type="predicted"/>
<evidence type="ECO:0000259" key="1">
    <source>
        <dbReference type="PROSITE" id="PS51379"/>
    </source>
</evidence>
<gene>
    <name evidence="2" type="ORF">CQ394_07565</name>
</gene>
<dbReference type="Proteomes" id="UP000220840">
    <property type="component" value="Unassembled WGS sequence"/>
</dbReference>